<reference evidence="2 3" key="1">
    <citation type="submission" date="2018-05" db="EMBL/GenBank/DDBJ databases">
        <title>Genomic Encyclopedia of Archaeal and Bacterial Type Strains, Phase II (KMG-II): from individual species to whole genera.</title>
        <authorList>
            <person name="Goeker M."/>
        </authorList>
    </citation>
    <scope>NUCLEOTIDE SEQUENCE [LARGE SCALE GENOMIC DNA]</scope>
    <source>
        <strain evidence="2 3">DSM 22214</strain>
    </source>
</reference>
<gene>
    <name evidence="2" type="ORF">LV89_04968</name>
</gene>
<dbReference type="InterPro" id="IPR002586">
    <property type="entry name" value="CobQ/CobB/MinD/ParA_Nub-bd_dom"/>
</dbReference>
<dbReference type="PIRSF" id="PIRSF009320">
    <property type="entry name" value="Nuc_binding_HP_1000"/>
    <property type="match status" value="1"/>
</dbReference>
<protein>
    <submittedName>
        <fullName evidence="2">Chromosome partitioning protein</fullName>
    </submittedName>
</protein>
<evidence type="ECO:0000259" key="1">
    <source>
        <dbReference type="Pfam" id="PF01656"/>
    </source>
</evidence>
<keyword evidence="3" id="KW-1185">Reference proteome</keyword>
<comment type="caution">
    <text evidence="2">The sequence shown here is derived from an EMBL/GenBank/DDBJ whole genome shotgun (WGS) entry which is preliminary data.</text>
</comment>
<proteinExistence type="predicted"/>
<organism evidence="2 3">
    <name type="scientific">Arcicella aurantiaca</name>
    <dbReference type="NCBI Taxonomy" id="591202"/>
    <lineage>
        <taxon>Bacteria</taxon>
        <taxon>Pseudomonadati</taxon>
        <taxon>Bacteroidota</taxon>
        <taxon>Cytophagia</taxon>
        <taxon>Cytophagales</taxon>
        <taxon>Flectobacillaceae</taxon>
        <taxon>Arcicella</taxon>
    </lineage>
</organism>
<dbReference type="AlphaFoldDB" id="A0A316DCR3"/>
<dbReference type="PANTHER" id="PTHR13696:SF96">
    <property type="entry name" value="COBQ_COBB_MIND_PARA NUCLEOTIDE BINDING DOMAIN-CONTAINING PROTEIN"/>
    <property type="match status" value="1"/>
</dbReference>
<sequence length="212" mass="23443">MIISVTSLKGGVGKSTIAQNLAVCFAHGGYKVCIADADTNQSALRWSSIREEDLPSIPAFGTPEKTLSANVKQLAKDYEVVIIDGTPTLDKITSKIIVLADLLLIPILPSGLDIWATEQFLQRYEDAKVERESDISARFILNRFRPNTNLGKEVKEILQDTSIEVMNTTIKDRMAYAEAVIKGLGVIEYKDEKAKNELIDLYTEVLASLPQK</sequence>
<dbReference type="Pfam" id="PF01656">
    <property type="entry name" value="CbiA"/>
    <property type="match status" value="1"/>
</dbReference>
<dbReference type="EMBL" id="QGGO01000057">
    <property type="protein sequence ID" value="PWK15745.1"/>
    <property type="molecule type" value="Genomic_DNA"/>
</dbReference>
<feature type="domain" description="CobQ/CobB/MinD/ParA nucleotide binding" evidence="1">
    <location>
        <begin position="3"/>
        <end position="184"/>
    </location>
</feature>
<dbReference type="Gene3D" id="3.40.50.300">
    <property type="entry name" value="P-loop containing nucleotide triphosphate hydrolases"/>
    <property type="match status" value="1"/>
</dbReference>
<dbReference type="InterPro" id="IPR027417">
    <property type="entry name" value="P-loop_NTPase"/>
</dbReference>
<evidence type="ECO:0000313" key="3">
    <source>
        <dbReference type="Proteomes" id="UP000245489"/>
    </source>
</evidence>
<name>A0A316DCR3_9BACT</name>
<dbReference type="SUPFAM" id="SSF52540">
    <property type="entry name" value="P-loop containing nucleoside triphosphate hydrolases"/>
    <property type="match status" value="1"/>
</dbReference>
<dbReference type="InterPro" id="IPR048089">
    <property type="entry name" value="McdA"/>
</dbReference>
<dbReference type="OrthoDB" id="69313at2"/>
<accession>A0A316DCR3</accession>
<dbReference type="InterPro" id="IPR050678">
    <property type="entry name" value="DNA_Partitioning_ATPase"/>
</dbReference>
<evidence type="ECO:0000313" key="2">
    <source>
        <dbReference type="EMBL" id="PWK15745.1"/>
    </source>
</evidence>
<dbReference type="NCBIfam" id="NF041546">
    <property type="entry name" value="ParA_partition"/>
    <property type="match status" value="1"/>
</dbReference>
<dbReference type="PANTHER" id="PTHR13696">
    <property type="entry name" value="P-LOOP CONTAINING NUCLEOSIDE TRIPHOSPHATE HYDROLASE"/>
    <property type="match status" value="1"/>
</dbReference>
<dbReference type="CDD" id="cd02042">
    <property type="entry name" value="ParAB_family"/>
    <property type="match status" value="1"/>
</dbReference>
<dbReference type="RefSeq" id="WP_109745654.1">
    <property type="nucleotide sequence ID" value="NZ_QGGO01000057.1"/>
</dbReference>
<dbReference type="Proteomes" id="UP000245489">
    <property type="component" value="Unassembled WGS sequence"/>
</dbReference>